<dbReference type="InterPro" id="IPR039425">
    <property type="entry name" value="RNA_pol_sigma-70-like"/>
</dbReference>
<keyword evidence="3" id="KW-0731">Sigma factor</keyword>
<accession>A0A223KY14</accession>
<dbReference type="PANTHER" id="PTHR43133">
    <property type="entry name" value="RNA POLYMERASE ECF-TYPE SIGMA FACTO"/>
    <property type="match status" value="1"/>
</dbReference>
<dbReference type="InterPro" id="IPR036388">
    <property type="entry name" value="WH-like_DNA-bd_sf"/>
</dbReference>
<name>A0A223KY14_9BACI</name>
<dbReference type="InterPro" id="IPR013325">
    <property type="entry name" value="RNA_pol_sigma_r2"/>
</dbReference>
<dbReference type="KEGG" id="bcoh:BC6307_08025"/>
<dbReference type="GO" id="GO:0003677">
    <property type="term" value="F:DNA binding"/>
    <property type="evidence" value="ECO:0007669"/>
    <property type="project" value="InterPro"/>
</dbReference>
<dbReference type="RefSeq" id="WP_066411679.1">
    <property type="nucleotide sequence ID" value="NZ_CP018866.1"/>
</dbReference>
<evidence type="ECO:0000256" key="2">
    <source>
        <dbReference type="ARBA" id="ARBA00023015"/>
    </source>
</evidence>
<keyword evidence="4" id="KW-0804">Transcription</keyword>
<dbReference type="Pfam" id="PF04542">
    <property type="entry name" value="Sigma70_r2"/>
    <property type="match status" value="1"/>
</dbReference>
<comment type="similarity">
    <text evidence="1">Belongs to the sigma-70 factor family. ECF subfamily.</text>
</comment>
<dbReference type="Gene3D" id="1.10.10.10">
    <property type="entry name" value="Winged helix-like DNA-binding domain superfamily/Winged helix DNA-binding domain"/>
    <property type="match status" value="1"/>
</dbReference>
<reference evidence="7 8" key="1">
    <citation type="submission" date="2016-12" db="EMBL/GenBank/DDBJ databases">
        <title>The whole genome sequencing and assembly of Bacillus cohnii DSM 6307T strain.</title>
        <authorList>
            <person name="Lee Y.-J."/>
            <person name="Yi H."/>
            <person name="Bahn Y.-S."/>
            <person name="Kim J.F."/>
            <person name="Lee D.-W."/>
        </authorList>
    </citation>
    <scope>NUCLEOTIDE SEQUENCE [LARGE SCALE GENOMIC DNA]</scope>
    <source>
        <strain evidence="7 8">DSM 6307</strain>
    </source>
</reference>
<evidence type="ECO:0000259" key="6">
    <source>
        <dbReference type="Pfam" id="PF08281"/>
    </source>
</evidence>
<dbReference type="InterPro" id="IPR007627">
    <property type="entry name" value="RNA_pol_sigma70_r2"/>
</dbReference>
<dbReference type="Proteomes" id="UP000215224">
    <property type="component" value="Chromosome"/>
</dbReference>
<evidence type="ECO:0000313" key="8">
    <source>
        <dbReference type="Proteomes" id="UP000215224"/>
    </source>
</evidence>
<dbReference type="SUPFAM" id="SSF88946">
    <property type="entry name" value="Sigma2 domain of RNA polymerase sigma factors"/>
    <property type="match status" value="1"/>
</dbReference>
<dbReference type="PANTHER" id="PTHR43133:SF60">
    <property type="entry name" value="RNA POLYMERASE SIGMA FACTOR SIGV"/>
    <property type="match status" value="1"/>
</dbReference>
<keyword evidence="8" id="KW-1185">Reference proteome</keyword>
<dbReference type="AlphaFoldDB" id="A0A223KY14"/>
<keyword evidence="2" id="KW-0805">Transcription regulation</keyword>
<proteinExistence type="inferred from homology"/>
<evidence type="ECO:0000259" key="5">
    <source>
        <dbReference type="Pfam" id="PF04542"/>
    </source>
</evidence>
<dbReference type="GO" id="GO:0006352">
    <property type="term" value="P:DNA-templated transcription initiation"/>
    <property type="evidence" value="ECO:0007669"/>
    <property type="project" value="InterPro"/>
</dbReference>
<dbReference type="GO" id="GO:0016987">
    <property type="term" value="F:sigma factor activity"/>
    <property type="evidence" value="ECO:0007669"/>
    <property type="project" value="UniProtKB-KW"/>
</dbReference>
<evidence type="ECO:0000256" key="3">
    <source>
        <dbReference type="ARBA" id="ARBA00023082"/>
    </source>
</evidence>
<gene>
    <name evidence="7" type="ORF">BC6307_08025</name>
</gene>
<dbReference type="Gene3D" id="1.10.1740.10">
    <property type="match status" value="1"/>
</dbReference>
<feature type="domain" description="RNA polymerase sigma factor 70 region 4 type 2" evidence="6">
    <location>
        <begin position="117"/>
        <end position="166"/>
    </location>
</feature>
<dbReference type="InterPro" id="IPR013324">
    <property type="entry name" value="RNA_pol_sigma_r3/r4-like"/>
</dbReference>
<sequence>MEKEYLEDKNAWFERIMDEYGDRLTKLSYNYTKDWSLAEDIVQDVFITCYKKYENIDEIVSFKSWIFRITINKCKDILKSSLFKRIVMNSTFLTQIKSLELTPESFILKRSEEAFLSTCVLALPIKYREVITLYYYEEFSIEEISEILQINRNTIKTRLNRGREKLKIMMERWRENGE</sequence>
<organism evidence="7 8">
    <name type="scientific">Sutcliffiella cohnii</name>
    <dbReference type="NCBI Taxonomy" id="33932"/>
    <lineage>
        <taxon>Bacteria</taxon>
        <taxon>Bacillati</taxon>
        <taxon>Bacillota</taxon>
        <taxon>Bacilli</taxon>
        <taxon>Bacillales</taxon>
        <taxon>Bacillaceae</taxon>
        <taxon>Sutcliffiella</taxon>
    </lineage>
</organism>
<dbReference type="NCBIfam" id="TIGR02937">
    <property type="entry name" value="sigma70-ECF"/>
    <property type="match status" value="1"/>
</dbReference>
<dbReference type="InterPro" id="IPR013249">
    <property type="entry name" value="RNA_pol_sigma70_r4_t2"/>
</dbReference>
<dbReference type="Pfam" id="PF08281">
    <property type="entry name" value="Sigma70_r4_2"/>
    <property type="match status" value="1"/>
</dbReference>
<dbReference type="EMBL" id="CP018866">
    <property type="protein sequence ID" value="AST94273.1"/>
    <property type="molecule type" value="Genomic_DNA"/>
</dbReference>
<dbReference type="STRING" id="1314751.GCA_001591425_00435"/>
<protein>
    <submittedName>
        <fullName evidence="7">RNA polymerase subunit sigma</fullName>
    </submittedName>
</protein>
<dbReference type="InterPro" id="IPR014284">
    <property type="entry name" value="RNA_pol_sigma-70_dom"/>
</dbReference>
<dbReference type="SUPFAM" id="SSF88659">
    <property type="entry name" value="Sigma3 and sigma4 domains of RNA polymerase sigma factors"/>
    <property type="match status" value="1"/>
</dbReference>
<feature type="domain" description="RNA polymerase sigma-70 region 2" evidence="5">
    <location>
        <begin position="18"/>
        <end position="79"/>
    </location>
</feature>
<evidence type="ECO:0000256" key="4">
    <source>
        <dbReference type="ARBA" id="ARBA00023163"/>
    </source>
</evidence>
<evidence type="ECO:0000256" key="1">
    <source>
        <dbReference type="ARBA" id="ARBA00010641"/>
    </source>
</evidence>
<evidence type="ECO:0000313" key="7">
    <source>
        <dbReference type="EMBL" id="AST94273.1"/>
    </source>
</evidence>